<dbReference type="InterPro" id="IPR010982">
    <property type="entry name" value="Lambda_DNA-bd_dom_sf"/>
</dbReference>
<dbReference type="AlphaFoldDB" id="A0A2I1DKR3"/>
<dbReference type="SUPFAM" id="SSF47413">
    <property type="entry name" value="lambda repressor-like DNA-binding domains"/>
    <property type="match status" value="1"/>
</dbReference>
<gene>
    <name evidence="3" type="ORF">B1757_09880</name>
</gene>
<organism evidence="3 4">
    <name type="scientific">Acidithiobacillus marinus</name>
    <dbReference type="NCBI Taxonomy" id="187490"/>
    <lineage>
        <taxon>Bacteria</taxon>
        <taxon>Pseudomonadati</taxon>
        <taxon>Pseudomonadota</taxon>
        <taxon>Acidithiobacillia</taxon>
        <taxon>Acidithiobacillales</taxon>
        <taxon>Acidithiobacillaceae</taxon>
        <taxon>Acidithiobacillus</taxon>
    </lineage>
</organism>
<evidence type="ECO:0000259" key="2">
    <source>
        <dbReference type="PROSITE" id="PS50943"/>
    </source>
</evidence>
<comment type="caution">
    <text evidence="3">The sequence shown here is derived from an EMBL/GenBank/DDBJ whole genome shotgun (WGS) entry which is preliminary data.</text>
</comment>
<dbReference type="InterPro" id="IPR001387">
    <property type="entry name" value="Cro/C1-type_HTH"/>
</dbReference>
<sequence>MSKMHNPAHPGEVLREWLPEDMTVTQAAKDLRVSRLTLSKLLNGRVGVTANMALRLSTWLGTSPGFWLDMQTQWELWQAEQLPRPDIAPLARAAR</sequence>
<keyword evidence="4" id="KW-1185">Reference proteome</keyword>
<dbReference type="PANTHER" id="PTHR36924">
    <property type="entry name" value="ANTITOXIN HIGA-1"/>
    <property type="match status" value="1"/>
</dbReference>
<protein>
    <submittedName>
        <fullName evidence="3">Addiction module antidote protein, HigA family</fullName>
    </submittedName>
</protein>
<dbReference type="EMBL" id="MXAV01000036">
    <property type="protein sequence ID" value="PKY10468.1"/>
    <property type="molecule type" value="Genomic_DNA"/>
</dbReference>
<dbReference type="PROSITE" id="PS50943">
    <property type="entry name" value="HTH_CROC1"/>
    <property type="match status" value="1"/>
</dbReference>
<dbReference type="InterPro" id="IPR013430">
    <property type="entry name" value="Toxin_antidote_HigA"/>
</dbReference>
<keyword evidence="1" id="KW-0238">DNA-binding</keyword>
<dbReference type="GO" id="GO:0003677">
    <property type="term" value="F:DNA binding"/>
    <property type="evidence" value="ECO:0007669"/>
    <property type="project" value="UniProtKB-KW"/>
</dbReference>
<dbReference type="Pfam" id="PF13560">
    <property type="entry name" value="HTH_31"/>
    <property type="match status" value="1"/>
</dbReference>
<evidence type="ECO:0000313" key="4">
    <source>
        <dbReference type="Proteomes" id="UP000234329"/>
    </source>
</evidence>
<accession>A0A2I1DKR3</accession>
<name>A0A2I1DKR3_9PROT</name>
<dbReference type="NCBIfam" id="TIGR02607">
    <property type="entry name" value="antidote_HigA"/>
    <property type="match status" value="1"/>
</dbReference>
<dbReference type="InParanoid" id="A0A2I1DKR3"/>
<evidence type="ECO:0000256" key="1">
    <source>
        <dbReference type="ARBA" id="ARBA00023125"/>
    </source>
</evidence>
<dbReference type="OrthoDB" id="5297543at2"/>
<dbReference type="Gene3D" id="1.10.260.40">
    <property type="entry name" value="lambda repressor-like DNA-binding domains"/>
    <property type="match status" value="1"/>
</dbReference>
<dbReference type="CDD" id="cd00093">
    <property type="entry name" value="HTH_XRE"/>
    <property type="match status" value="1"/>
</dbReference>
<proteinExistence type="predicted"/>
<dbReference type="PANTHER" id="PTHR36924:SF1">
    <property type="entry name" value="ANTITOXIN HIGA-1"/>
    <property type="match status" value="1"/>
</dbReference>
<evidence type="ECO:0000313" key="3">
    <source>
        <dbReference type="EMBL" id="PKY10468.1"/>
    </source>
</evidence>
<reference evidence="3 4" key="1">
    <citation type="submission" date="2017-03" db="EMBL/GenBank/DDBJ databases">
        <title>Draft genime sequence of the acidophilic sulfur-oxidizing bacterium Acidithiobacillus sp. SH, isolated from seawater.</title>
        <authorList>
            <person name="Sharmin S."/>
            <person name="Tokuhisa M."/>
            <person name="Kanao T."/>
            <person name="Kamimura K."/>
        </authorList>
    </citation>
    <scope>NUCLEOTIDE SEQUENCE [LARGE SCALE GENOMIC DNA]</scope>
    <source>
        <strain evidence="3 4">SH</strain>
    </source>
</reference>
<feature type="domain" description="HTH cro/C1-type" evidence="2">
    <location>
        <begin position="22"/>
        <end position="67"/>
    </location>
</feature>
<dbReference type="Proteomes" id="UP000234329">
    <property type="component" value="Unassembled WGS sequence"/>
</dbReference>